<evidence type="ECO:0000256" key="6">
    <source>
        <dbReference type="ARBA" id="ARBA00022741"/>
    </source>
</evidence>
<comment type="cofactor">
    <cofactor evidence="1">
        <name>Mg(2+)</name>
        <dbReference type="ChEBI" id="CHEBI:18420"/>
    </cofactor>
</comment>
<keyword evidence="8" id="KW-0694">RNA-binding</keyword>
<evidence type="ECO:0000259" key="9">
    <source>
        <dbReference type="Pfam" id="PF01743"/>
    </source>
</evidence>
<keyword evidence="4 11" id="KW-0548">Nucleotidyltransferase</keyword>
<dbReference type="InterPro" id="IPR050264">
    <property type="entry name" value="Bact_CCA-adding_enz_type3_sf"/>
</dbReference>
<keyword evidence="2 8" id="KW-0808">Transferase</keyword>
<dbReference type="InterPro" id="IPR002646">
    <property type="entry name" value="PolA_pol_head_dom"/>
</dbReference>
<dbReference type="Pfam" id="PF01743">
    <property type="entry name" value="PolyA_pol"/>
    <property type="match status" value="1"/>
</dbReference>
<protein>
    <submittedName>
        <fullName evidence="11">CCA tRNA nucleotidyltransferase</fullName>
        <ecNumber evidence="11">2.7.7.72</ecNumber>
    </submittedName>
</protein>
<dbReference type="Pfam" id="PF12627">
    <property type="entry name" value="PolyA_pol_RNAbd"/>
    <property type="match status" value="1"/>
</dbReference>
<evidence type="ECO:0000256" key="7">
    <source>
        <dbReference type="ARBA" id="ARBA00022842"/>
    </source>
</evidence>
<dbReference type="GO" id="GO:0000166">
    <property type="term" value="F:nucleotide binding"/>
    <property type="evidence" value="ECO:0007669"/>
    <property type="project" value="UniProtKB-KW"/>
</dbReference>
<dbReference type="EC" id="2.7.7.72" evidence="11"/>
<organism evidence="11">
    <name type="scientific">uncultured Gemmatimonadaceae bacterium</name>
    <dbReference type="NCBI Taxonomy" id="246130"/>
    <lineage>
        <taxon>Bacteria</taxon>
        <taxon>Pseudomonadati</taxon>
        <taxon>Gemmatimonadota</taxon>
        <taxon>Gemmatimonadia</taxon>
        <taxon>Gemmatimonadales</taxon>
        <taxon>Gemmatimonadaceae</taxon>
        <taxon>environmental samples</taxon>
    </lineage>
</organism>
<sequence length="246" mass="26735">MALIKPPRGVVEIVERLVGSGHEAWCVGGGVRDALLGVPGLDWDVATAATPAEVQRLFRRTVPVGVEFGTVGVFDREGRMHEVTTFRRDVRTDGRHAVVEFGATLDDDLARRDFTINAIAYSPTRDALRDPFGGRDDLARRVVRAVGVAADRMREDRLRALRAIRFAARFGFEIDAETWAAIVAGAPEMARLSPERVRQELAKTMEQVARPSAALARWRASGALAVLAPGIAGVPDAHVAALDRLP</sequence>
<dbReference type="InterPro" id="IPR043519">
    <property type="entry name" value="NT_sf"/>
</dbReference>
<dbReference type="GO" id="GO:0004810">
    <property type="term" value="F:CCA tRNA nucleotidyltransferase activity"/>
    <property type="evidence" value="ECO:0007669"/>
    <property type="project" value="UniProtKB-EC"/>
</dbReference>
<dbReference type="InterPro" id="IPR032828">
    <property type="entry name" value="PolyA_RNA-bd"/>
</dbReference>
<keyword evidence="3" id="KW-0819">tRNA processing</keyword>
<evidence type="ECO:0000256" key="2">
    <source>
        <dbReference type="ARBA" id="ARBA00022679"/>
    </source>
</evidence>
<dbReference type="GO" id="GO:0008033">
    <property type="term" value="P:tRNA processing"/>
    <property type="evidence" value="ECO:0007669"/>
    <property type="project" value="UniProtKB-KW"/>
</dbReference>
<evidence type="ECO:0000256" key="8">
    <source>
        <dbReference type="RuleBase" id="RU003953"/>
    </source>
</evidence>
<evidence type="ECO:0000256" key="3">
    <source>
        <dbReference type="ARBA" id="ARBA00022694"/>
    </source>
</evidence>
<dbReference type="Gene3D" id="3.30.460.10">
    <property type="entry name" value="Beta Polymerase, domain 2"/>
    <property type="match status" value="1"/>
</dbReference>
<accession>A0A6J4L6S8</accession>
<proteinExistence type="inferred from homology"/>
<evidence type="ECO:0000256" key="4">
    <source>
        <dbReference type="ARBA" id="ARBA00022695"/>
    </source>
</evidence>
<keyword evidence="7" id="KW-0460">Magnesium</keyword>
<dbReference type="PANTHER" id="PTHR46173:SF1">
    <property type="entry name" value="CCA TRNA NUCLEOTIDYLTRANSFERASE 1, MITOCHONDRIAL"/>
    <property type="match status" value="1"/>
</dbReference>
<comment type="similarity">
    <text evidence="8">Belongs to the tRNA nucleotidyltransferase/poly(A) polymerase family.</text>
</comment>
<name>A0A6J4L6S8_9BACT</name>
<feature type="domain" description="Poly A polymerase head" evidence="9">
    <location>
        <begin position="25"/>
        <end position="144"/>
    </location>
</feature>
<dbReference type="AlphaFoldDB" id="A0A6J4L6S8"/>
<dbReference type="Gene3D" id="1.10.3090.10">
    <property type="entry name" value="cca-adding enzyme, domain 2"/>
    <property type="match status" value="1"/>
</dbReference>
<evidence type="ECO:0000256" key="5">
    <source>
        <dbReference type="ARBA" id="ARBA00022723"/>
    </source>
</evidence>
<dbReference type="GO" id="GO:0000049">
    <property type="term" value="F:tRNA binding"/>
    <property type="evidence" value="ECO:0007669"/>
    <property type="project" value="TreeGrafter"/>
</dbReference>
<evidence type="ECO:0000256" key="1">
    <source>
        <dbReference type="ARBA" id="ARBA00001946"/>
    </source>
</evidence>
<dbReference type="SUPFAM" id="SSF81891">
    <property type="entry name" value="Poly A polymerase C-terminal region-like"/>
    <property type="match status" value="1"/>
</dbReference>
<gene>
    <name evidence="11" type="ORF">AVDCRST_MAG11-2204</name>
</gene>
<feature type="non-terminal residue" evidence="11">
    <location>
        <position position="246"/>
    </location>
</feature>
<evidence type="ECO:0000313" key="11">
    <source>
        <dbReference type="EMBL" id="CAA9325437.1"/>
    </source>
</evidence>
<keyword evidence="6" id="KW-0547">Nucleotide-binding</keyword>
<evidence type="ECO:0000259" key="10">
    <source>
        <dbReference type="Pfam" id="PF12627"/>
    </source>
</evidence>
<keyword evidence="5" id="KW-0479">Metal-binding</keyword>
<dbReference type="GO" id="GO:0046872">
    <property type="term" value="F:metal ion binding"/>
    <property type="evidence" value="ECO:0007669"/>
    <property type="project" value="UniProtKB-KW"/>
</dbReference>
<feature type="domain" description="tRNA nucleotidyltransferase/poly(A) polymerase RNA and SrmB- binding" evidence="10">
    <location>
        <begin position="171"/>
        <end position="231"/>
    </location>
</feature>
<dbReference type="EMBL" id="CADCTU010000512">
    <property type="protein sequence ID" value="CAA9325437.1"/>
    <property type="molecule type" value="Genomic_DNA"/>
</dbReference>
<reference evidence="11" key="1">
    <citation type="submission" date="2020-02" db="EMBL/GenBank/DDBJ databases">
        <authorList>
            <person name="Meier V. D."/>
        </authorList>
    </citation>
    <scope>NUCLEOTIDE SEQUENCE</scope>
    <source>
        <strain evidence="11">AVDCRST_MAG11</strain>
    </source>
</reference>
<dbReference type="SUPFAM" id="SSF81301">
    <property type="entry name" value="Nucleotidyltransferase"/>
    <property type="match status" value="1"/>
</dbReference>
<dbReference type="PANTHER" id="PTHR46173">
    <property type="entry name" value="CCA TRNA NUCLEOTIDYLTRANSFERASE 1, MITOCHONDRIAL"/>
    <property type="match status" value="1"/>
</dbReference>
<dbReference type="CDD" id="cd05398">
    <property type="entry name" value="NT_ClassII-CCAase"/>
    <property type="match status" value="1"/>
</dbReference>